<dbReference type="EMBL" id="JQSG02000002">
    <property type="protein sequence ID" value="OBS09765.1"/>
    <property type="molecule type" value="Genomic_DNA"/>
</dbReference>
<dbReference type="CDD" id="cd02440">
    <property type="entry name" value="AdoMet_MTases"/>
    <property type="match status" value="1"/>
</dbReference>
<dbReference type="SUPFAM" id="SSF53335">
    <property type="entry name" value="S-adenosyl-L-methionine-dependent methyltransferases"/>
    <property type="match status" value="1"/>
</dbReference>
<dbReference type="Pfam" id="PF13649">
    <property type="entry name" value="Methyltransf_25"/>
    <property type="match status" value="1"/>
</dbReference>
<dbReference type="STRING" id="160660.BJI67_06015"/>
<organism evidence="3 4">
    <name type="scientific">Acidihalobacter prosperus</name>
    <dbReference type="NCBI Taxonomy" id="160660"/>
    <lineage>
        <taxon>Bacteria</taxon>
        <taxon>Pseudomonadati</taxon>
        <taxon>Pseudomonadota</taxon>
        <taxon>Gammaproteobacteria</taxon>
        <taxon>Chromatiales</taxon>
        <taxon>Ectothiorhodospiraceae</taxon>
        <taxon>Acidihalobacter</taxon>
    </lineage>
</organism>
<dbReference type="GO" id="GO:0009234">
    <property type="term" value="P:menaquinone biosynthetic process"/>
    <property type="evidence" value="ECO:0007669"/>
    <property type="project" value="UniProtKB-KW"/>
</dbReference>
<evidence type="ECO:0000313" key="3">
    <source>
        <dbReference type="EMBL" id="OBS09765.1"/>
    </source>
</evidence>
<dbReference type="Gene3D" id="3.40.50.150">
    <property type="entry name" value="Vaccinia Virus protein VP39"/>
    <property type="match status" value="1"/>
</dbReference>
<dbReference type="PROSITE" id="PS51608">
    <property type="entry name" value="SAM_MT_UBIE"/>
    <property type="match status" value="1"/>
</dbReference>
<evidence type="ECO:0000259" key="2">
    <source>
        <dbReference type="Pfam" id="PF13649"/>
    </source>
</evidence>
<feature type="domain" description="Methyltransferase" evidence="2">
    <location>
        <begin position="49"/>
        <end position="145"/>
    </location>
</feature>
<evidence type="ECO:0000256" key="1">
    <source>
        <dbReference type="ARBA" id="ARBA00022428"/>
    </source>
</evidence>
<dbReference type="PANTHER" id="PTHR43591">
    <property type="entry name" value="METHYLTRANSFERASE"/>
    <property type="match status" value="1"/>
</dbReference>
<keyword evidence="1" id="KW-0474">Menaquinone biosynthesis</keyword>
<dbReference type="InterPro" id="IPR004033">
    <property type="entry name" value="UbiE/COQ5_MeTrFase"/>
</dbReference>
<protein>
    <recommendedName>
        <fullName evidence="2">Methyltransferase domain-containing protein</fullName>
    </recommendedName>
</protein>
<proteinExistence type="predicted"/>
<gene>
    <name evidence="3" type="ORF">Thpro_020815</name>
</gene>
<name>A0A1A6C5E2_9GAMM</name>
<sequence>MPGTRMHVPYKARVAEFFDARSGYGRSELHARMAERFLDLAAPQPGERVLDIATGTGFVAIPAARLVGDGGQVVGVDISEGMLAQAAAALAESGLDNLDLRLADAEDLDFPAASFDLVTCCNALPYMADVSAALRRWHALLRPGGRLVFNCWAGNSHATGHLLRSLAGTQGIYVSPVGHDTGTPERCHALLAETGYSRSDVIVEPTSNYLSAEHLNDVLASALKSPLFGIAADDAIRIEALRNEYLEAARSTEVLESLEREVGAYFVVAYR</sequence>
<reference evidence="3 4" key="1">
    <citation type="journal article" date="2014" name="Genome Announc.">
        <title>Draft Genome Sequence of the Iron-Oxidizing, Acidophilic, and Halotolerant 'Thiobacillus prosperus' Type Strain DSM 5130.</title>
        <authorList>
            <person name="Ossandon F.J."/>
            <person name="Cardenas J.P."/>
            <person name="Corbett M."/>
            <person name="Quatrini R."/>
            <person name="Holmes D.S."/>
            <person name="Watkin E."/>
        </authorList>
    </citation>
    <scope>NUCLEOTIDE SEQUENCE [LARGE SCALE GENOMIC DNA]</scope>
    <source>
        <strain evidence="3 4">DSM 5130</strain>
    </source>
</reference>
<dbReference type="InterPro" id="IPR029063">
    <property type="entry name" value="SAM-dependent_MTases_sf"/>
</dbReference>
<dbReference type="Proteomes" id="UP000029273">
    <property type="component" value="Unassembled WGS sequence"/>
</dbReference>
<dbReference type="GO" id="GO:0008168">
    <property type="term" value="F:methyltransferase activity"/>
    <property type="evidence" value="ECO:0007669"/>
    <property type="project" value="InterPro"/>
</dbReference>
<comment type="caution">
    <text evidence="3">The sequence shown here is derived from an EMBL/GenBank/DDBJ whole genome shotgun (WGS) entry which is preliminary data.</text>
</comment>
<dbReference type="InterPro" id="IPR041698">
    <property type="entry name" value="Methyltransf_25"/>
</dbReference>
<keyword evidence="4" id="KW-1185">Reference proteome</keyword>
<accession>A0A1A6C5E2</accession>
<evidence type="ECO:0000313" key="4">
    <source>
        <dbReference type="Proteomes" id="UP000029273"/>
    </source>
</evidence>
<dbReference type="AlphaFoldDB" id="A0A1A6C5E2"/>
<dbReference type="PANTHER" id="PTHR43591:SF99">
    <property type="entry name" value="OS06G0646000 PROTEIN"/>
    <property type="match status" value="1"/>
</dbReference>